<proteinExistence type="predicted"/>
<name>A0A0H3NPA6_YERE1</name>
<organism evidence="1 2">
    <name type="scientific">Yersinia enterocolitica subsp. palearctica serotype O:3 (strain DSM 13030 / CIP 106945 / Y11)</name>
    <dbReference type="NCBI Taxonomy" id="930944"/>
    <lineage>
        <taxon>Bacteria</taxon>
        <taxon>Pseudomonadati</taxon>
        <taxon>Pseudomonadota</taxon>
        <taxon>Gammaproteobacteria</taxon>
        <taxon>Enterobacterales</taxon>
        <taxon>Yersiniaceae</taxon>
        <taxon>Yersinia</taxon>
    </lineage>
</organism>
<dbReference type="HOGENOM" id="CLU_3335121_0_0_6"/>
<dbReference type="PATRIC" id="fig|930944.6.peg.1251"/>
<gene>
    <name evidence="1" type="ordered locus">Y11_12611</name>
</gene>
<dbReference type="EMBL" id="FR729477">
    <property type="protein sequence ID" value="CBY26920.1"/>
    <property type="molecule type" value="Genomic_DNA"/>
</dbReference>
<evidence type="ECO:0000313" key="1">
    <source>
        <dbReference type="EMBL" id="CBY26920.1"/>
    </source>
</evidence>
<reference evidence="1 2" key="1">
    <citation type="journal article" date="2011" name="J. Bacteriol.">
        <title>Complete genome sequence of Yersinia enterocolitica subsp. palearctica serogroup O:3.</title>
        <authorList>
            <person name="Batzilla J."/>
            <person name="Hoper D."/>
            <person name="Antonenka U."/>
            <person name="Heesemann J."/>
            <person name="Rakin A."/>
        </authorList>
    </citation>
    <scope>NUCLEOTIDE SEQUENCE [LARGE SCALE GENOMIC DNA]</scope>
    <source>
        <strain evidence="2">DSM 13030 / CIP 106945 / Y11</strain>
    </source>
</reference>
<evidence type="ECO:0000313" key="2">
    <source>
        <dbReference type="Proteomes" id="UP000008084"/>
    </source>
</evidence>
<protein>
    <submittedName>
        <fullName evidence="1">Uncharacterized protein</fullName>
    </submittedName>
</protein>
<dbReference type="Proteomes" id="UP000008084">
    <property type="component" value="Chromosome"/>
</dbReference>
<accession>A0A0H3NPA6</accession>
<dbReference type="AlphaFoldDB" id="A0A0H3NPA6"/>
<dbReference type="KEGG" id="yey:Y11_12611"/>
<sequence length="38" mass="4233">MNYSPFELLTLSKLTPAVLSLRAMTGKLSHFNSFSNSE</sequence>